<dbReference type="AlphaFoldDB" id="A0A8D9EI49"/>
<protein>
    <submittedName>
        <fullName evidence="2">Coiled-coil domain-containing protein 28B</fullName>
    </submittedName>
</protein>
<sequence>MSNNKEECELEHLVIPDEEQTPNDITPPLSTVPGSSHMSQTSNKTSSARSNEPPEMRSLSRNTTAHSALSSHSGNHQARVQHVNEKPSRPSERPPRPPPPTVRALNKRALTSSHVPPLQHHSFLSDVTDVRQMEQALLKLLEDFHSGKLRAFGKDCSMEQMTGIREQQEHLARLHFELGAQQELFAPLGDDSEDGLRQGTENMHYLMSKLEKLSISIEKLHSFSNSVQD</sequence>
<dbReference type="InterPro" id="IPR025271">
    <property type="entry name" value="CCDC28"/>
</dbReference>
<feature type="compositionally biased region" description="Polar residues" evidence="1">
    <location>
        <begin position="59"/>
        <end position="78"/>
    </location>
</feature>
<evidence type="ECO:0000256" key="1">
    <source>
        <dbReference type="SAM" id="MobiDB-lite"/>
    </source>
</evidence>
<feature type="compositionally biased region" description="Basic and acidic residues" evidence="1">
    <location>
        <begin position="82"/>
        <end position="95"/>
    </location>
</feature>
<reference evidence="2" key="1">
    <citation type="submission" date="2021-05" db="EMBL/GenBank/DDBJ databases">
        <authorList>
            <person name="Alioto T."/>
            <person name="Alioto T."/>
            <person name="Gomez Garrido J."/>
        </authorList>
    </citation>
    <scope>NUCLEOTIDE SEQUENCE</scope>
</reference>
<proteinExistence type="predicted"/>
<dbReference type="PANTHER" id="PTHR13400">
    <property type="entry name" value="CHEMOKINE C-C MOTIF RECEPTOR 1"/>
    <property type="match status" value="1"/>
</dbReference>
<feature type="compositionally biased region" description="Basic and acidic residues" evidence="1">
    <location>
        <begin position="1"/>
        <end position="15"/>
    </location>
</feature>
<feature type="region of interest" description="Disordered" evidence="1">
    <location>
        <begin position="1"/>
        <end position="104"/>
    </location>
</feature>
<dbReference type="Pfam" id="PF13270">
    <property type="entry name" value="CCDC28"/>
    <property type="match status" value="1"/>
</dbReference>
<evidence type="ECO:0000313" key="2">
    <source>
        <dbReference type="EMBL" id="CAG6754526.1"/>
    </source>
</evidence>
<dbReference type="EMBL" id="HBUF01539494">
    <property type="protein sequence ID" value="CAG6754526.1"/>
    <property type="molecule type" value="Transcribed_RNA"/>
</dbReference>
<name>A0A8D9EI49_9HEMI</name>
<feature type="compositionally biased region" description="Polar residues" evidence="1">
    <location>
        <begin position="22"/>
        <end position="50"/>
    </location>
</feature>
<organism evidence="2">
    <name type="scientific">Cacopsylla melanoneura</name>
    <dbReference type="NCBI Taxonomy" id="428564"/>
    <lineage>
        <taxon>Eukaryota</taxon>
        <taxon>Metazoa</taxon>
        <taxon>Ecdysozoa</taxon>
        <taxon>Arthropoda</taxon>
        <taxon>Hexapoda</taxon>
        <taxon>Insecta</taxon>
        <taxon>Pterygota</taxon>
        <taxon>Neoptera</taxon>
        <taxon>Paraneoptera</taxon>
        <taxon>Hemiptera</taxon>
        <taxon>Sternorrhyncha</taxon>
        <taxon>Psylloidea</taxon>
        <taxon>Psyllidae</taxon>
        <taxon>Psyllinae</taxon>
        <taxon>Cacopsylla</taxon>
    </lineage>
</organism>
<dbReference type="PANTHER" id="PTHR13400:SF4">
    <property type="entry name" value="COILED-COIL DOMAIN-CONTAINING PROTEIN 28A-LIKE PROTEIN"/>
    <property type="match status" value="1"/>
</dbReference>
<accession>A0A8D9EI49</accession>